<evidence type="ECO:0000256" key="1">
    <source>
        <dbReference type="SAM" id="MobiDB-lite"/>
    </source>
</evidence>
<gene>
    <name evidence="2" type="ORF">SBRY_10733</name>
</gene>
<comment type="caution">
    <text evidence="2">The sequence shown here is derived from an EMBL/GenBank/DDBJ whole genome shotgun (WGS) entry which is preliminary data.</text>
</comment>
<name>A0A9W4ECL8_9ACTN</name>
<reference evidence="2" key="1">
    <citation type="submission" date="2021-06" db="EMBL/GenBank/DDBJ databases">
        <authorList>
            <person name="Arsene-Ploetze F."/>
        </authorList>
    </citation>
    <scope>NUCLEOTIDE SEQUENCE</scope>
    <source>
        <strain evidence="2">SBRY1</strain>
    </source>
</reference>
<dbReference type="Proteomes" id="UP001153328">
    <property type="component" value="Unassembled WGS sequence"/>
</dbReference>
<evidence type="ECO:0000313" key="3">
    <source>
        <dbReference type="Proteomes" id="UP001153328"/>
    </source>
</evidence>
<feature type="region of interest" description="Disordered" evidence="1">
    <location>
        <begin position="1"/>
        <end position="46"/>
    </location>
</feature>
<evidence type="ECO:0000313" key="2">
    <source>
        <dbReference type="EMBL" id="CAG7604565.1"/>
    </source>
</evidence>
<dbReference type="EMBL" id="CAJVAX010000001">
    <property type="protein sequence ID" value="CAG7604565.1"/>
    <property type="molecule type" value="Genomic_DNA"/>
</dbReference>
<sequence>MTRHGPADDRGLRTHPGGRPDGEPRLLDAQGRHGDRPGPLRAHRLDGRLRGLRAVRAEPARRAADGLGLADR</sequence>
<organism evidence="2 3">
    <name type="scientific">Actinacidiphila bryophytorum</name>
    <dbReference type="NCBI Taxonomy" id="1436133"/>
    <lineage>
        <taxon>Bacteria</taxon>
        <taxon>Bacillati</taxon>
        <taxon>Actinomycetota</taxon>
        <taxon>Actinomycetes</taxon>
        <taxon>Kitasatosporales</taxon>
        <taxon>Streptomycetaceae</taxon>
        <taxon>Actinacidiphila</taxon>
    </lineage>
</organism>
<dbReference type="AlphaFoldDB" id="A0A9W4ECL8"/>
<keyword evidence="3" id="KW-1185">Reference proteome</keyword>
<protein>
    <submittedName>
        <fullName evidence="2">Uncharacterized protein</fullName>
    </submittedName>
</protein>
<accession>A0A9W4ECL8</accession>
<proteinExistence type="predicted"/>